<dbReference type="EMBL" id="MRTP01000003">
    <property type="protein sequence ID" value="OMF54506.1"/>
    <property type="molecule type" value="Genomic_DNA"/>
</dbReference>
<dbReference type="PROSITE" id="PS50931">
    <property type="entry name" value="HTH_LYSR"/>
    <property type="match status" value="1"/>
</dbReference>
<dbReference type="CDD" id="cd05466">
    <property type="entry name" value="PBP2_LTTR_substrate"/>
    <property type="match status" value="1"/>
</dbReference>
<evidence type="ECO:0000256" key="3">
    <source>
        <dbReference type="ARBA" id="ARBA00023125"/>
    </source>
</evidence>
<evidence type="ECO:0000313" key="6">
    <source>
        <dbReference type="EMBL" id="OMF54506.1"/>
    </source>
</evidence>
<dbReference type="GO" id="GO:0003700">
    <property type="term" value="F:DNA-binding transcription factor activity"/>
    <property type="evidence" value="ECO:0007669"/>
    <property type="project" value="InterPro"/>
</dbReference>
<dbReference type="Gene3D" id="3.40.190.10">
    <property type="entry name" value="Periplasmic binding protein-like II"/>
    <property type="match status" value="2"/>
</dbReference>
<dbReference type="Gene3D" id="1.10.10.10">
    <property type="entry name" value="Winged helix-like DNA-binding domain superfamily/Winged helix DNA-binding domain"/>
    <property type="match status" value="1"/>
</dbReference>
<dbReference type="PANTHER" id="PTHR30126">
    <property type="entry name" value="HTH-TYPE TRANSCRIPTIONAL REGULATOR"/>
    <property type="match status" value="1"/>
</dbReference>
<evidence type="ECO:0000256" key="4">
    <source>
        <dbReference type="ARBA" id="ARBA00023163"/>
    </source>
</evidence>
<comment type="caution">
    <text evidence="6">The sequence shown here is derived from an EMBL/GenBank/DDBJ whole genome shotgun (WGS) entry which is preliminary data.</text>
</comment>
<dbReference type="AlphaFoldDB" id="A0A1R1ERP1"/>
<dbReference type="Proteomes" id="UP000187172">
    <property type="component" value="Unassembled WGS sequence"/>
</dbReference>
<proteinExistence type="inferred from homology"/>
<dbReference type="Pfam" id="PF00126">
    <property type="entry name" value="HTH_1"/>
    <property type="match status" value="1"/>
</dbReference>
<sequence>MVDFEWYRSFCAIYKHLSLSEAAKSRIMTQPAMSQHLAALEAEVGEALFIRTSRKIVPTERGKELYSRVAPLIESLESTTHDFKSASLPSMAVTKIGTAHEFFKEKILPRLQDFPTCTVTRFGTADVLLDQLKDEQLDIVVTPKKYPIPGIGFTKSMVEEFVIVAPAALDVPEVRNPEEAERWLSAQPWLSYGLELPIIRRIWREHFHKRPLIRPIHVIPNLHMILSAVASGAGISVVPTYMLTHEPESPGYRILWEELKVSNDIFLAYQLKHKHVPHILETLSLLQGVV</sequence>
<evidence type="ECO:0000259" key="5">
    <source>
        <dbReference type="PROSITE" id="PS50931"/>
    </source>
</evidence>
<dbReference type="InterPro" id="IPR036390">
    <property type="entry name" value="WH_DNA-bd_sf"/>
</dbReference>
<gene>
    <name evidence="6" type="ORF">BK138_15165</name>
</gene>
<organism evidence="6 7">
    <name type="scientific">Paenibacillus rhizosphaerae</name>
    <dbReference type="NCBI Taxonomy" id="297318"/>
    <lineage>
        <taxon>Bacteria</taxon>
        <taxon>Bacillati</taxon>
        <taxon>Bacillota</taxon>
        <taxon>Bacilli</taxon>
        <taxon>Bacillales</taxon>
        <taxon>Paenibacillaceae</taxon>
        <taxon>Paenibacillus</taxon>
    </lineage>
</organism>
<dbReference type="InterPro" id="IPR000847">
    <property type="entry name" value="LysR_HTH_N"/>
</dbReference>
<evidence type="ECO:0000256" key="2">
    <source>
        <dbReference type="ARBA" id="ARBA00023015"/>
    </source>
</evidence>
<dbReference type="PANTHER" id="PTHR30126:SF40">
    <property type="entry name" value="HTH-TYPE TRANSCRIPTIONAL REGULATOR GLTR"/>
    <property type="match status" value="1"/>
</dbReference>
<accession>A0A1R1ERP1</accession>
<evidence type="ECO:0000313" key="7">
    <source>
        <dbReference type="Proteomes" id="UP000187172"/>
    </source>
</evidence>
<dbReference type="InterPro" id="IPR036388">
    <property type="entry name" value="WH-like_DNA-bd_sf"/>
</dbReference>
<dbReference type="Pfam" id="PF03466">
    <property type="entry name" value="LysR_substrate"/>
    <property type="match status" value="1"/>
</dbReference>
<reference evidence="6 7" key="1">
    <citation type="submission" date="2016-11" db="EMBL/GenBank/DDBJ databases">
        <title>Paenibacillus species isolates.</title>
        <authorList>
            <person name="Beno S.M."/>
        </authorList>
    </citation>
    <scope>NUCLEOTIDE SEQUENCE [LARGE SCALE GENOMIC DNA]</scope>
    <source>
        <strain evidence="6 7">FSL R5-0378</strain>
    </source>
</reference>
<protein>
    <submittedName>
        <fullName evidence="6">LysR family transcriptional regulator</fullName>
    </submittedName>
</protein>
<dbReference type="STRING" id="297318.BK138_15165"/>
<keyword evidence="3" id="KW-0238">DNA-binding</keyword>
<dbReference type="SUPFAM" id="SSF46785">
    <property type="entry name" value="Winged helix' DNA-binding domain"/>
    <property type="match status" value="1"/>
</dbReference>
<comment type="similarity">
    <text evidence="1">Belongs to the LysR transcriptional regulatory family.</text>
</comment>
<keyword evidence="4" id="KW-0804">Transcription</keyword>
<name>A0A1R1ERP1_9BACL</name>
<dbReference type="SUPFAM" id="SSF53850">
    <property type="entry name" value="Periplasmic binding protein-like II"/>
    <property type="match status" value="1"/>
</dbReference>
<feature type="domain" description="HTH lysR-type" evidence="5">
    <location>
        <begin position="2"/>
        <end position="59"/>
    </location>
</feature>
<dbReference type="GO" id="GO:0000976">
    <property type="term" value="F:transcription cis-regulatory region binding"/>
    <property type="evidence" value="ECO:0007669"/>
    <property type="project" value="TreeGrafter"/>
</dbReference>
<keyword evidence="2" id="KW-0805">Transcription regulation</keyword>
<dbReference type="PRINTS" id="PR00039">
    <property type="entry name" value="HTHLYSR"/>
</dbReference>
<keyword evidence="7" id="KW-1185">Reference proteome</keyword>
<dbReference type="InterPro" id="IPR005119">
    <property type="entry name" value="LysR_subst-bd"/>
</dbReference>
<evidence type="ECO:0000256" key="1">
    <source>
        <dbReference type="ARBA" id="ARBA00009437"/>
    </source>
</evidence>